<evidence type="ECO:0000313" key="1">
    <source>
        <dbReference type="EMBL" id="MBF6302232.1"/>
    </source>
</evidence>
<organism evidence="1 2">
    <name type="scientific">Nocardia amamiensis</name>
    <dbReference type="NCBI Taxonomy" id="404578"/>
    <lineage>
        <taxon>Bacteria</taxon>
        <taxon>Bacillati</taxon>
        <taxon>Actinomycetota</taxon>
        <taxon>Actinomycetes</taxon>
        <taxon>Mycobacteriales</taxon>
        <taxon>Nocardiaceae</taxon>
        <taxon>Nocardia</taxon>
    </lineage>
</organism>
<comment type="caution">
    <text evidence="1">The sequence shown here is derived from an EMBL/GenBank/DDBJ whole genome shotgun (WGS) entry which is preliminary data.</text>
</comment>
<evidence type="ECO:0000313" key="2">
    <source>
        <dbReference type="Proteomes" id="UP000702209"/>
    </source>
</evidence>
<dbReference type="Proteomes" id="UP000702209">
    <property type="component" value="Unassembled WGS sequence"/>
</dbReference>
<accession>A0ABS0D063</accession>
<reference evidence="1 2" key="1">
    <citation type="submission" date="2020-10" db="EMBL/GenBank/DDBJ databases">
        <title>Identification of Nocardia species via Next-generation sequencing and recognition of intraspecies genetic diversity.</title>
        <authorList>
            <person name="Li P."/>
            <person name="Li P."/>
            <person name="Lu B."/>
        </authorList>
    </citation>
    <scope>NUCLEOTIDE SEQUENCE [LARGE SCALE GENOMIC DNA]</scope>
    <source>
        <strain evidence="1 2">BJ06-0157</strain>
    </source>
</reference>
<keyword evidence="2" id="KW-1185">Reference proteome</keyword>
<dbReference type="EMBL" id="JADLQX010000039">
    <property type="protein sequence ID" value="MBF6302232.1"/>
    <property type="molecule type" value="Genomic_DNA"/>
</dbReference>
<dbReference type="RefSeq" id="WP_195133418.1">
    <property type="nucleotide sequence ID" value="NZ_JADLQX010000039.1"/>
</dbReference>
<proteinExistence type="predicted"/>
<protein>
    <submittedName>
        <fullName evidence="1">Uncharacterized protein</fullName>
    </submittedName>
</protein>
<name>A0ABS0D063_9NOCA</name>
<sequence length="119" mass="12772">MRDEWDLLVRVVPEDGDELDAAFSLRRELLDLDIDAAELVDGDVPDGAKSGSGLVATLGVKFGPAALKAVFAKIRDWLARTERGVELTIDGDTIKLTGATAAQQEQLLAVWLARHGSST</sequence>
<gene>
    <name evidence="1" type="ORF">IU459_32525</name>
</gene>